<dbReference type="RefSeq" id="WP_318349187.1">
    <property type="nucleotide sequence ID" value="NZ_AP018694.1"/>
</dbReference>
<dbReference type="Pfam" id="PF05592">
    <property type="entry name" value="Bac_rhamnosid"/>
    <property type="match status" value="1"/>
</dbReference>
<dbReference type="InterPro" id="IPR008928">
    <property type="entry name" value="6-hairpin_glycosidase_sf"/>
</dbReference>
<dbReference type="Gene3D" id="2.60.420.10">
    <property type="entry name" value="Maltose phosphorylase, domain 3"/>
    <property type="match status" value="1"/>
</dbReference>
<name>A0A5K7S3E1_9BACT</name>
<dbReference type="Pfam" id="PF17390">
    <property type="entry name" value="Bac_rhamnosid_C"/>
    <property type="match status" value="1"/>
</dbReference>
<reference evidence="9" key="1">
    <citation type="journal article" date="2020" name="Int. J. Syst. Evol. Microbiol.">
        <title>Aquipluma nitroreducens gen. nov. sp. nov., a novel facultatively anaerobic bacterium isolated from a freshwater lake.</title>
        <authorList>
            <person name="Watanabe M."/>
            <person name="Kojima H."/>
            <person name="Fukui M."/>
        </authorList>
    </citation>
    <scope>NUCLEOTIDE SEQUENCE</scope>
    <source>
        <strain evidence="9">MeG22</strain>
    </source>
</reference>
<dbReference type="InterPro" id="IPR035396">
    <property type="entry name" value="Bac_rhamnosid6H"/>
</dbReference>
<keyword evidence="3" id="KW-0378">Hydrolase</keyword>
<dbReference type="EC" id="3.2.1.40" evidence="2"/>
<proteinExistence type="predicted"/>
<evidence type="ECO:0000256" key="1">
    <source>
        <dbReference type="ARBA" id="ARBA00001445"/>
    </source>
</evidence>
<evidence type="ECO:0000256" key="3">
    <source>
        <dbReference type="ARBA" id="ARBA00022801"/>
    </source>
</evidence>
<comment type="catalytic activity">
    <reaction evidence="1">
        <text>Hydrolysis of terminal non-reducing alpha-L-rhamnose residues in alpha-L-rhamnosides.</text>
        <dbReference type="EC" id="3.2.1.40"/>
    </reaction>
</comment>
<keyword evidence="4" id="KW-0732">Signal</keyword>
<dbReference type="InterPro" id="IPR035398">
    <property type="entry name" value="Bac_rhamnosid_C"/>
</dbReference>
<dbReference type="Proteomes" id="UP001193389">
    <property type="component" value="Chromosome"/>
</dbReference>
<dbReference type="Pfam" id="PF08531">
    <property type="entry name" value="Bac_rhamnosid_N"/>
    <property type="match status" value="1"/>
</dbReference>
<protein>
    <recommendedName>
        <fullName evidence="2">alpha-L-rhamnosidase</fullName>
        <ecNumber evidence="2">3.2.1.40</ecNumber>
    </recommendedName>
</protein>
<dbReference type="PANTHER" id="PTHR33307">
    <property type="entry name" value="ALPHA-RHAMNOSIDASE (EUROFUNG)"/>
    <property type="match status" value="1"/>
</dbReference>
<dbReference type="Pfam" id="PF25788">
    <property type="entry name" value="Ig_Rha78A_N"/>
    <property type="match status" value="1"/>
</dbReference>
<evidence type="ECO:0000259" key="5">
    <source>
        <dbReference type="Pfam" id="PF05592"/>
    </source>
</evidence>
<dbReference type="GO" id="GO:0030596">
    <property type="term" value="F:alpha-L-rhamnosidase activity"/>
    <property type="evidence" value="ECO:0007669"/>
    <property type="project" value="UniProtKB-EC"/>
</dbReference>
<evidence type="ECO:0000313" key="9">
    <source>
        <dbReference type="EMBL" id="BBE16081.1"/>
    </source>
</evidence>
<dbReference type="Gene3D" id="1.50.10.10">
    <property type="match status" value="1"/>
</dbReference>
<feature type="chain" id="PRO_5024308303" description="alpha-L-rhamnosidase" evidence="4">
    <location>
        <begin position="28"/>
        <end position="1076"/>
    </location>
</feature>
<organism evidence="9 10">
    <name type="scientific">Aquipluma nitroreducens</name>
    <dbReference type="NCBI Taxonomy" id="2010828"/>
    <lineage>
        <taxon>Bacteria</taxon>
        <taxon>Pseudomonadati</taxon>
        <taxon>Bacteroidota</taxon>
        <taxon>Bacteroidia</taxon>
        <taxon>Marinilabiliales</taxon>
        <taxon>Prolixibacteraceae</taxon>
        <taxon>Aquipluma</taxon>
    </lineage>
</organism>
<feature type="domain" description="Alpha-L-rhamnosidase C-terminal" evidence="8">
    <location>
        <begin position="966"/>
        <end position="1041"/>
    </location>
</feature>
<dbReference type="EMBL" id="AP018694">
    <property type="protein sequence ID" value="BBE16081.1"/>
    <property type="molecule type" value="Genomic_DNA"/>
</dbReference>
<dbReference type="InterPro" id="IPR008902">
    <property type="entry name" value="Rhamnosid_concanavalin"/>
</dbReference>
<feature type="domain" description="Alpha-L-rhamnosidase six-hairpin glycosidase" evidence="7">
    <location>
        <begin position="623"/>
        <end position="964"/>
    </location>
</feature>
<sequence>MSGKYKFTGRWLFSFICFCLSISAAKATVPDAPSNCRIQDYYSQLGIDTKSPRFSWIINDVDRGEVQSAYEIIVASMEANIDVNIGDQWSSGKIISAAQYDIRFEGMSLKSCTKYWWKIRAWDKDGNVSPWSSKNSFVTGFLNSGDWDSKVCWISASQQRVGLARANWIWDNIDSNSTLCKFRSLVQIPEGKSVVSAKASITADSSFTFYINDKLAAQSNDWTTVTDIDLVPFLHSGSNSLFIQARKSVLKKGSVIARIEVRLNDGELILLVTDNTSWEASTETNNWKPACIVAGLGNEPWFLKLFKTATVNDHSPLFRKVFNINNRVKEAYLFISGLGVFDATLNGKKIGNQITPPAWTDYDKSANYLTFDVANLLQTGDNTLGVMLGNGWFDYQTETRIERKGLGETPPRIRHYGIMRLFSQLNIQFEDGSTMVVVSDPSWKTSESPFTLTHVFGSEQYDARLEQVGWNTSTFSDNNWKPAEIIEAPLGLLESQKVPPVIERQVYNTIKRTSPDYDVQVFDLGQNMNGQFEIKVSGPAGRVLKITPGEVLDKGRVRPTADNYTTYSTYTLKGKGLETWRLTFSTVGFRYIEINGITADCTKTDVPYIHDVKGYFTYSAANDAGTFSTSDQRYNQIYDLALKTLQSNQVTIHTDCPTYEKLGWQEVVASLAPSYAYLFNMQPLWIGLTQNLSEAQRPNGLIPNIVPDYTHGRGDFDDSPAWGTSMFAMPWQYYWTYGDKKILEDNYQNMKNYLVYLKTKEDTRGVIAYGLGDWMSPAGSQAANVEGAIYVWDVKIMRDIATVLNRTDDASFFSKEFIRLNNAYNNAFFDSGKGCYLPEVQVNQTMPLALGLVPYGKEQFVFNALLEIIANPKGTVGENGTFGPVLPNHASVGDIGVTYLWRVLGDLQKSALVDTMIMQTDVPGYYNFIKLGLTTIPENWRTDRSRSMNHDMYAGILEWFYRSVSGISNTEAGYGKFRIKPAFGLNLADVKCTYQSVRGTISSSWIKKGNKITLKVGIPTNTIAEVFVPARNASSVSENNKTLSKVAGVKFLRMENGNAVYLLGSGNYVLTSNLIN</sequence>
<accession>A0A5K7S3E1</accession>
<evidence type="ECO:0000259" key="8">
    <source>
        <dbReference type="Pfam" id="PF17390"/>
    </source>
</evidence>
<dbReference type="InterPro" id="IPR013737">
    <property type="entry name" value="Bac_rhamnosid_N"/>
</dbReference>
<dbReference type="PANTHER" id="PTHR33307:SF11">
    <property type="entry name" value="ALPHA-L-RHAMNOSIDASE"/>
    <property type="match status" value="1"/>
</dbReference>
<evidence type="ECO:0000313" key="10">
    <source>
        <dbReference type="Proteomes" id="UP001193389"/>
    </source>
</evidence>
<dbReference type="PIRSF" id="PIRSF010631">
    <property type="entry name" value="A-rhamnsds"/>
    <property type="match status" value="1"/>
</dbReference>
<evidence type="ECO:0000259" key="6">
    <source>
        <dbReference type="Pfam" id="PF08531"/>
    </source>
</evidence>
<dbReference type="AlphaFoldDB" id="A0A5K7S3E1"/>
<keyword evidence="10" id="KW-1185">Reference proteome</keyword>
<dbReference type="InterPro" id="IPR016007">
    <property type="entry name" value="Alpha_rhamnosid"/>
</dbReference>
<dbReference type="Gene3D" id="2.60.40.10">
    <property type="entry name" value="Immunoglobulins"/>
    <property type="match status" value="1"/>
</dbReference>
<dbReference type="Pfam" id="PF17389">
    <property type="entry name" value="Bac_rhamnosid6H"/>
    <property type="match status" value="1"/>
</dbReference>
<dbReference type="InterPro" id="IPR013783">
    <property type="entry name" value="Ig-like_fold"/>
</dbReference>
<evidence type="ECO:0000256" key="4">
    <source>
        <dbReference type="SAM" id="SignalP"/>
    </source>
</evidence>
<evidence type="ECO:0000256" key="2">
    <source>
        <dbReference type="ARBA" id="ARBA00012652"/>
    </source>
</evidence>
<feature type="domain" description="Alpha-L-rhamnosidase concanavalin-like" evidence="5">
    <location>
        <begin position="518"/>
        <end position="605"/>
    </location>
</feature>
<dbReference type="Gene3D" id="2.60.120.260">
    <property type="entry name" value="Galactose-binding domain-like"/>
    <property type="match status" value="3"/>
</dbReference>
<evidence type="ECO:0000259" key="7">
    <source>
        <dbReference type="Pfam" id="PF17389"/>
    </source>
</evidence>
<gene>
    <name evidence="9" type="ORF">AQPE_0218</name>
</gene>
<dbReference type="SUPFAM" id="SSF48208">
    <property type="entry name" value="Six-hairpin glycosidases"/>
    <property type="match status" value="1"/>
</dbReference>
<dbReference type="InterPro" id="IPR012341">
    <property type="entry name" value="6hp_glycosidase-like_sf"/>
</dbReference>
<feature type="domain" description="Bacterial alpha-L-rhamnosidase N-terminal" evidence="6">
    <location>
        <begin position="327"/>
        <end position="503"/>
    </location>
</feature>
<feature type="signal peptide" evidence="4">
    <location>
        <begin position="1"/>
        <end position="27"/>
    </location>
</feature>
<dbReference type="KEGG" id="anf:AQPE_0218"/>
<dbReference type="GO" id="GO:0005975">
    <property type="term" value="P:carbohydrate metabolic process"/>
    <property type="evidence" value="ECO:0007669"/>
    <property type="project" value="InterPro"/>
</dbReference>